<evidence type="ECO:0000256" key="7">
    <source>
        <dbReference type="ARBA" id="ARBA00022490"/>
    </source>
</evidence>
<evidence type="ECO:0000256" key="17">
    <source>
        <dbReference type="SAM" id="Phobius"/>
    </source>
</evidence>
<keyword evidence="17" id="KW-1133">Transmembrane helix</keyword>
<keyword evidence="9" id="KW-0479">Metal-binding</keyword>
<comment type="subcellular location">
    <subcellularLocation>
        <location evidence="3">Cytoplasm</location>
    </subcellularLocation>
</comment>
<dbReference type="Gene3D" id="1.20.5.1930">
    <property type="match status" value="1"/>
</dbReference>
<feature type="transmembrane region" description="Helical" evidence="17">
    <location>
        <begin position="160"/>
        <end position="179"/>
    </location>
</feature>
<comment type="function">
    <text evidence="14">Member of the two-component regulatory system NreB/NreC involved in the control of dissimilatory nitrate/nitrite reduction in response to oxygen. NreB functions as a direct oxygen sensor histidine kinase which is autophosphorylated, in the absence of oxygen, probably at the conserved histidine residue, and transfers its phosphate group probably to a conserved aspartate residue of NreC. NreB/NreC activates the expression of the nitrate (narGHJI) and nitrite (nir) reductase operons, as well as the putative nitrate transporter gene narT.</text>
</comment>
<dbReference type="InterPro" id="IPR017205">
    <property type="entry name" value="Sig_transdc_His_kinase_ChrS"/>
</dbReference>
<evidence type="ECO:0000256" key="6">
    <source>
        <dbReference type="ARBA" id="ARBA00022485"/>
    </source>
</evidence>
<dbReference type="SMART" id="SM00387">
    <property type="entry name" value="HATPase_c"/>
    <property type="match status" value="1"/>
</dbReference>
<dbReference type="GO" id="GO:0051539">
    <property type="term" value="F:4 iron, 4 sulfur cluster binding"/>
    <property type="evidence" value="ECO:0007669"/>
    <property type="project" value="UniProtKB-KW"/>
</dbReference>
<sequence length="427" mass="45494">MVTGRDNAAVNRSGKAPSWVHQNHASAGWGTWPDRIEVAAPYVLLTLATVFASLDGEPASTYWLAALAAAWVALTDTLGRARWPGGRLLPLVSFGGILVIASVLMTHDILFLVFMIIGFFHALRLEPRWLRLAGLVITAFLLHGLANGGLPKALTTMPHVFLTVVLVQSLTIWGGSVMADKIADQNNARKQALAELNAAMAENAGLHRQLLVQAREAGVLDERQRLSREIHDTLAQGFAGIITQLQAADQADPAVWRRHVDAALALARENLTEARRSVHALAPEALDAAQLPDALRGVARRWSDRTGVPIEFTTTGNSRPVHPEIEATLLRITQEALSNVAKHAGAGRVGLTLSYMEEQVTLDVRDDGSGFDTSMLPPDGGMGGGFGIAGMRHRAQRLAGTLTVEAEPGGGTAVSVNLPAIPVGSAL</sequence>
<dbReference type="EMBL" id="SFCC01000007">
    <property type="protein sequence ID" value="RZQ63260.1"/>
    <property type="molecule type" value="Genomic_DNA"/>
</dbReference>
<dbReference type="Pfam" id="PF02518">
    <property type="entry name" value="HATPase_c"/>
    <property type="match status" value="1"/>
</dbReference>
<keyword evidence="12" id="KW-0902">Two-component regulatory system</keyword>
<evidence type="ECO:0000256" key="12">
    <source>
        <dbReference type="ARBA" id="ARBA00023012"/>
    </source>
</evidence>
<keyword evidence="8" id="KW-0808">Transferase</keyword>
<keyword evidence="10 19" id="KW-0418">Kinase</keyword>
<evidence type="ECO:0000256" key="11">
    <source>
        <dbReference type="ARBA" id="ARBA00023004"/>
    </source>
</evidence>
<dbReference type="PRINTS" id="PR00344">
    <property type="entry name" value="BCTRLSENSOR"/>
</dbReference>
<dbReference type="InterPro" id="IPR011712">
    <property type="entry name" value="Sig_transdc_His_kin_sub3_dim/P"/>
</dbReference>
<dbReference type="SUPFAM" id="SSF55874">
    <property type="entry name" value="ATPase domain of HSP90 chaperone/DNA topoisomerase II/histidine kinase"/>
    <property type="match status" value="1"/>
</dbReference>
<feature type="transmembrane region" description="Helical" evidence="17">
    <location>
        <begin position="129"/>
        <end position="148"/>
    </location>
</feature>
<evidence type="ECO:0000256" key="4">
    <source>
        <dbReference type="ARBA" id="ARBA00012438"/>
    </source>
</evidence>
<dbReference type="PANTHER" id="PTHR24421">
    <property type="entry name" value="NITRATE/NITRITE SENSOR PROTEIN NARX-RELATED"/>
    <property type="match status" value="1"/>
</dbReference>
<feature type="coiled-coil region" evidence="16">
    <location>
        <begin position="182"/>
        <end position="209"/>
    </location>
</feature>
<evidence type="ECO:0000313" key="20">
    <source>
        <dbReference type="Proteomes" id="UP000292003"/>
    </source>
</evidence>
<dbReference type="GO" id="GO:0005737">
    <property type="term" value="C:cytoplasm"/>
    <property type="evidence" value="ECO:0007669"/>
    <property type="project" value="UniProtKB-SubCell"/>
</dbReference>
<keyword evidence="7" id="KW-0963">Cytoplasm</keyword>
<evidence type="ECO:0000256" key="5">
    <source>
        <dbReference type="ARBA" id="ARBA00017322"/>
    </source>
</evidence>
<keyword evidence="6" id="KW-0004">4Fe-4S</keyword>
<evidence type="ECO:0000313" key="19">
    <source>
        <dbReference type="EMBL" id="RZQ63260.1"/>
    </source>
</evidence>
<feature type="domain" description="Histidine kinase" evidence="18">
    <location>
        <begin position="329"/>
        <end position="422"/>
    </location>
</feature>
<comment type="catalytic activity">
    <reaction evidence="1">
        <text>ATP + protein L-histidine = ADP + protein N-phospho-L-histidine.</text>
        <dbReference type="EC" id="2.7.13.3"/>
    </reaction>
</comment>
<feature type="transmembrane region" description="Helical" evidence="17">
    <location>
        <begin position="91"/>
        <end position="123"/>
    </location>
</feature>
<dbReference type="GO" id="GO:0046872">
    <property type="term" value="F:metal ion binding"/>
    <property type="evidence" value="ECO:0007669"/>
    <property type="project" value="UniProtKB-KW"/>
</dbReference>
<dbReference type="EC" id="2.7.13.3" evidence="4"/>
<protein>
    <recommendedName>
        <fullName evidence="5">Oxygen sensor histidine kinase NreB</fullName>
        <ecNumber evidence="4">2.7.13.3</ecNumber>
    </recommendedName>
    <alternativeName>
        <fullName evidence="15">Nitrogen regulation protein B</fullName>
    </alternativeName>
</protein>
<dbReference type="OrthoDB" id="144293at2"/>
<dbReference type="GO" id="GO:0016020">
    <property type="term" value="C:membrane"/>
    <property type="evidence" value="ECO:0007669"/>
    <property type="project" value="InterPro"/>
</dbReference>
<keyword evidence="17" id="KW-0472">Membrane</keyword>
<evidence type="ECO:0000256" key="2">
    <source>
        <dbReference type="ARBA" id="ARBA00001966"/>
    </source>
</evidence>
<dbReference type="PANTHER" id="PTHR24421:SF62">
    <property type="entry name" value="SENSORY TRANSDUCTION HISTIDINE KINASE"/>
    <property type="match status" value="1"/>
</dbReference>
<evidence type="ECO:0000256" key="16">
    <source>
        <dbReference type="SAM" id="Coils"/>
    </source>
</evidence>
<dbReference type="InterPro" id="IPR003594">
    <property type="entry name" value="HATPase_dom"/>
</dbReference>
<evidence type="ECO:0000259" key="18">
    <source>
        <dbReference type="PROSITE" id="PS50109"/>
    </source>
</evidence>
<dbReference type="Proteomes" id="UP000292003">
    <property type="component" value="Unassembled WGS sequence"/>
</dbReference>
<keyword evidence="13" id="KW-0411">Iron-sulfur</keyword>
<dbReference type="InterPro" id="IPR005467">
    <property type="entry name" value="His_kinase_dom"/>
</dbReference>
<keyword evidence="17" id="KW-0812">Transmembrane</keyword>
<reference evidence="19 20" key="1">
    <citation type="submission" date="2019-02" db="EMBL/GenBank/DDBJ databases">
        <title>Draft genome sequence of Amycolatopsis sp. 8-3EHSu isolated from roots of Suaeda maritima.</title>
        <authorList>
            <person name="Duangmal K."/>
            <person name="Chantavorakit T."/>
        </authorList>
    </citation>
    <scope>NUCLEOTIDE SEQUENCE [LARGE SCALE GENOMIC DNA]</scope>
    <source>
        <strain evidence="19 20">8-3EHSu</strain>
    </source>
</reference>
<dbReference type="CDD" id="cd16917">
    <property type="entry name" value="HATPase_UhpB-NarQ-NarX-like"/>
    <property type="match status" value="1"/>
</dbReference>
<comment type="caution">
    <text evidence="19">The sequence shown here is derived from an EMBL/GenBank/DDBJ whole genome shotgun (WGS) entry which is preliminary data.</text>
</comment>
<comment type="cofactor">
    <cofactor evidence="2">
        <name>[4Fe-4S] cluster</name>
        <dbReference type="ChEBI" id="CHEBI:49883"/>
    </cofactor>
</comment>
<evidence type="ECO:0000256" key="9">
    <source>
        <dbReference type="ARBA" id="ARBA00022723"/>
    </source>
</evidence>
<keyword evidence="16" id="KW-0175">Coiled coil</keyword>
<evidence type="ECO:0000256" key="1">
    <source>
        <dbReference type="ARBA" id="ARBA00000085"/>
    </source>
</evidence>
<dbReference type="InterPro" id="IPR036890">
    <property type="entry name" value="HATPase_C_sf"/>
</dbReference>
<dbReference type="InterPro" id="IPR050482">
    <property type="entry name" value="Sensor_HK_TwoCompSys"/>
</dbReference>
<dbReference type="InterPro" id="IPR004358">
    <property type="entry name" value="Sig_transdc_His_kin-like_C"/>
</dbReference>
<keyword evidence="11" id="KW-0408">Iron</keyword>
<proteinExistence type="predicted"/>
<accession>A0A4Q7J6K1</accession>
<evidence type="ECO:0000256" key="13">
    <source>
        <dbReference type="ARBA" id="ARBA00023014"/>
    </source>
</evidence>
<dbReference type="PIRSF" id="PIRSF037434">
    <property type="entry name" value="STHK_ChrS"/>
    <property type="match status" value="1"/>
</dbReference>
<dbReference type="GO" id="GO:0046983">
    <property type="term" value="F:protein dimerization activity"/>
    <property type="evidence" value="ECO:0007669"/>
    <property type="project" value="InterPro"/>
</dbReference>
<dbReference type="Gene3D" id="3.30.565.10">
    <property type="entry name" value="Histidine kinase-like ATPase, C-terminal domain"/>
    <property type="match status" value="1"/>
</dbReference>
<dbReference type="AlphaFoldDB" id="A0A4Q7J6K1"/>
<dbReference type="PROSITE" id="PS50109">
    <property type="entry name" value="HIS_KIN"/>
    <property type="match status" value="1"/>
</dbReference>
<evidence type="ECO:0000256" key="15">
    <source>
        <dbReference type="ARBA" id="ARBA00030800"/>
    </source>
</evidence>
<evidence type="ECO:0000256" key="10">
    <source>
        <dbReference type="ARBA" id="ARBA00022777"/>
    </source>
</evidence>
<evidence type="ECO:0000256" key="14">
    <source>
        <dbReference type="ARBA" id="ARBA00024827"/>
    </source>
</evidence>
<organism evidence="19 20">
    <name type="scientific">Amycolatopsis suaedae</name>
    <dbReference type="NCBI Taxonomy" id="2510978"/>
    <lineage>
        <taxon>Bacteria</taxon>
        <taxon>Bacillati</taxon>
        <taxon>Actinomycetota</taxon>
        <taxon>Actinomycetes</taxon>
        <taxon>Pseudonocardiales</taxon>
        <taxon>Pseudonocardiaceae</taxon>
        <taxon>Amycolatopsis</taxon>
    </lineage>
</organism>
<dbReference type="Pfam" id="PF07730">
    <property type="entry name" value="HisKA_3"/>
    <property type="match status" value="1"/>
</dbReference>
<evidence type="ECO:0000256" key="8">
    <source>
        <dbReference type="ARBA" id="ARBA00022679"/>
    </source>
</evidence>
<dbReference type="GO" id="GO:0000155">
    <property type="term" value="F:phosphorelay sensor kinase activity"/>
    <property type="evidence" value="ECO:0007669"/>
    <property type="project" value="InterPro"/>
</dbReference>
<evidence type="ECO:0000256" key="3">
    <source>
        <dbReference type="ARBA" id="ARBA00004496"/>
    </source>
</evidence>
<keyword evidence="20" id="KW-1185">Reference proteome</keyword>
<name>A0A4Q7J6K1_9PSEU</name>
<gene>
    <name evidence="19" type="ORF">EWH70_15040</name>
</gene>